<organism evidence="1 2">
    <name type="scientific">Moritella marina ATCC 15381</name>
    <dbReference type="NCBI Taxonomy" id="1202962"/>
    <lineage>
        <taxon>Bacteria</taxon>
        <taxon>Pseudomonadati</taxon>
        <taxon>Pseudomonadota</taxon>
        <taxon>Gammaproteobacteria</taxon>
        <taxon>Alteromonadales</taxon>
        <taxon>Moritellaceae</taxon>
        <taxon>Moritella</taxon>
    </lineage>
</organism>
<gene>
    <name evidence="1" type="ORF">FR932_04125</name>
</gene>
<reference evidence="1 2" key="1">
    <citation type="submission" date="2019-09" db="EMBL/GenBank/DDBJ databases">
        <title>Hybrid Assembly of the complete Genome of the Deep-Sea Bacterium Moritella marina from long Nanopore and Illumina reads.</title>
        <authorList>
            <person name="Magin S."/>
            <person name="Georgoulis A."/>
            <person name="Papadimitriou K."/>
            <person name="Iliakis G."/>
            <person name="Vorgias C.E."/>
        </authorList>
    </citation>
    <scope>NUCLEOTIDE SEQUENCE [LARGE SCALE GENOMIC DNA]</scope>
    <source>
        <strain evidence="1 2">MP-1</strain>
    </source>
</reference>
<dbReference type="AlphaFoldDB" id="A0A5J6WKW7"/>
<sequence length="239" mass="26924">MNQTMPQAIPKIVANKKQRSDELSRITVLSFMEQHPLLVDIENNEDINLHTITAEHEVTHDSHLLQSNLSVQSELLLQSDLVVVVYQRAHVDSAGYVSRREIIDDNYIATIWLNIDEMGAYNTLAALRFINHMATVLNQNNLLKFNISDISSLVSNSKSLRFFEASCEDDSLSIAANDSMADSAAMIIVTKEPISIRKINAGFAVINQVCEHKVPCYYGVHMSPKYTAKHTYLYLVGER</sequence>
<dbReference type="EMBL" id="CP044399">
    <property type="protein sequence ID" value="QFI37072.1"/>
    <property type="molecule type" value="Genomic_DNA"/>
</dbReference>
<proteinExistence type="predicted"/>
<accession>A0A5J6WKW7</accession>
<keyword evidence="2" id="KW-1185">Reference proteome</keyword>
<dbReference type="RefSeq" id="WP_019439318.1">
    <property type="nucleotide sequence ID" value="NZ_ALOE01000001.1"/>
</dbReference>
<name>A0A5J6WKW7_MORMI</name>
<evidence type="ECO:0000313" key="2">
    <source>
        <dbReference type="Proteomes" id="UP000327424"/>
    </source>
</evidence>
<evidence type="ECO:0000313" key="1">
    <source>
        <dbReference type="EMBL" id="QFI37072.1"/>
    </source>
</evidence>
<dbReference type="OrthoDB" id="6398359at2"/>
<dbReference type="Proteomes" id="UP000327424">
    <property type="component" value="Chromosome"/>
</dbReference>
<protein>
    <submittedName>
        <fullName evidence="1">Uncharacterized protein</fullName>
    </submittedName>
</protein>
<dbReference type="KEGG" id="mmaa:FR932_04125"/>